<evidence type="ECO:0000313" key="3">
    <source>
        <dbReference type="Proteomes" id="UP000326169"/>
    </source>
</evidence>
<dbReference type="EMBL" id="BIMW01000171">
    <property type="protein sequence ID" value="GCE96074.1"/>
    <property type="molecule type" value="Genomic_DNA"/>
</dbReference>
<dbReference type="InterPro" id="IPR006555">
    <property type="entry name" value="ATP-dep_Helicase_C"/>
</dbReference>
<protein>
    <recommendedName>
        <fullName evidence="1">ATP-dependent helicase C-terminal domain-containing protein</fullName>
    </recommendedName>
</protein>
<proteinExistence type="predicted"/>
<feature type="domain" description="ATP-dependent helicase C-terminal" evidence="1">
    <location>
        <begin position="461"/>
        <end position="540"/>
    </location>
</feature>
<sequence length="554" mass="62965">MFCSPQAKLEVNGLKLRTILTSGTLLNIWLDNPVIEVEAHNLVRRLVQSVGNMDWPHYLTMTRLVARALRLGRSALIQTGVRPQIREHPYRFSYLIPVLVWGKASVIVASEAVIEQLLTVEIPKIQGITDADDQKLPLMPIQKGDRWPSRDFQGLLLTTPQIWLADRLGDNQHFPPHIPTIIDDADNLEQWSRDRLTAALEWSDWTLLTQKRPEWRDTLELTQVRLIRSIFAHPANLYGCHLLDEEEQDILQNLFLTLTQPTESTTTSAETSSQRLDSRWHEFYHQWLSDNQLKWVEVDRAQGSFKLYCSPLEVASALSPIWEQQPVVLIGGALDLDKNAPIYRQIMGLGDLTCVKFTPDRQSQLIQLYLPSGIPMPNTPQFEKALIEQLRTLLCMSINISGLKVLLVEDIPLKGKVAAVLASEFGSLVQVETTAISETGVLVTGWQFWRNHQHQFISPHLLAIATLPLPSLENPLVAGRVAYYKQQRQDWFRLYLLPAALTELQGAVAPVRHKQGIVALLDSRVTRRTYGKQVLTALSPHVQIDYLDTTWLNI</sequence>
<evidence type="ECO:0000313" key="2">
    <source>
        <dbReference type="EMBL" id="GCE96074.1"/>
    </source>
</evidence>
<reference evidence="2 3" key="1">
    <citation type="journal article" date="2019" name="J Genomics">
        <title>The Draft Genome of a Hydrogen-producing Cyanobacterium, Arthrospira platensis NIES-46.</title>
        <authorList>
            <person name="Suzuki S."/>
            <person name="Yamaguchi H."/>
            <person name="Kawachi M."/>
        </authorList>
    </citation>
    <scope>NUCLEOTIDE SEQUENCE [LARGE SCALE GENOMIC DNA]</scope>
    <source>
        <strain evidence="2 3">NIES-46</strain>
    </source>
</reference>
<dbReference type="Pfam" id="PF13307">
    <property type="entry name" value="Helicase_C_2"/>
    <property type="match status" value="1"/>
</dbReference>
<name>A0A5M3T9C9_LIMPL</name>
<gene>
    <name evidence="2" type="ORF">NIES46_41410</name>
</gene>
<keyword evidence="3" id="KW-1185">Reference proteome</keyword>
<organism evidence="2 3">
    <name type="scientific">Limnospira platensis NIES-46</name>
    <dbReference type="NCBI Taxonomy" id="1236695"/>
    <lineage>
        <taxon>Bacteria</taxon>
        <taxon>Bacillati</taxon>
        <taxon>Cyanobacteriota</taxon>
        <taxon>Cyanophyceae</taxon>
        <taxon>Oscillatoriophycideae</taxon>
        <taxon>Oscillatoriales</taxon>
        <taxon>Sirenicapillariaceae</taxon>
        <taxon>Limnospira</taxon>
    </lineage>
</organism>
<accession>A0A5M3T9C9</accession>
<evidence type="ECO:0000259" key="1">
    <source>
        <dbReference type="Pfam" id="PF13307"/>
    </source>
</evidence>
<comment type="caution">
    <text evidence="2">The sequence shown here is derived from an EMBL/GenBank/DDBJ whole genome shotgun (WGS) entry which is preliminary data.</text>
</comment>
<dbReference type="Proteomes" id="UP000326169">
    <property type="component" value="Unassembled WGS sequence"/>
</dbReference>